<feature type="domain" description="DDH" evidence="1">
    <location>
        <begin position="64"/>
        <end position="205"/>
    </location>
</feature>
<name>A0AAQ3EVR1_BACIU</name>
<dbReference type="EMBL" id="CP125292">
    <property type="protein sequence ID" value="WHM21463.1"/>
    <property type="molecule type" value="Genomic_DNA"/>
</dbReference>
<evidence type="ECO:0000259" key="1">
    <source>
        <dbReference type="Pfam" id="PF01368"/>
    </source>
</evidence>
<dbReference type="Gene3D" id="3.90.1640.30">
    <property type="match status" value="1"/>
</dbReference>
<reference evidence="2" key="1">
    <citation type="submission" date="2023-05" db="EMBL/GenBank/DDBJ databases">
        <title>Complete genome sequence of Bacillus subtilis SRCM117797 isolated from Soybean paste.</title>
        <authorList>
            <person name="Abraha H.B."/>
            <person name="Kim K.-P."/>
            <person name="Ryu M.-S."/>
            <person name="Jeong D.-Y."/>
        </authorList>
    </citation>
    <scope>NUCLEOTIDE SEQUENCE</scope>
    <source>
        <strain evidence="2">SRCM117797</strain>
    </source>
</reference>
<dbReference type="AlphaFoldDB" id="A0AAQ3EVR1"/>
<dbReference type="InterPro" id="IPR001667">
    <property type="entry name" value="DDH_dom"/>
</dbReference>
<sequence>MLLIYKLIGENDYKNPIYTIIKNRDINADTFFNLNSSVINHYSLLNNMDKGINCLLKHIELKNNIFIQVDSDCDGYLSSAILINYLNQAFPGTKVKWRLHDKKDHGASLETIPEDTHLLIIPDAGSNQYALHQELKERGIDTLVLDHHECEKESNAAIIINNQLSNKYQNKRLSGVGIVYKFCKALDDKLGLDLADSFLDLVAIGNIGDVIDLREPETRYYVKKGLKQIKNPLIKEIVGRQSFFLDGNINIHFTAFSIVPFINAAIRYATMEEKTDMMKALLGSQESVYYPRKKIYEPIVKSVARRISNTKNRQKKSLEKPVNVLIEQLIKENKTNDKVIVLDVSDELKSSFTGLVATQLAKKFKRPVMLGRKTKEGKFGGSARGYEKSGIKDFKKLLTETGLFNFCEGHANAFGFEIEAEYFENLSTQLNSIIEADVLLEDVHEVDFIIPATDMDATLIKSIHKYRDDWGSTVEEPLIAIEGIQINNTDVRVYKNRTSTFVINVGEYKLTKPYYKGDFDELFDNGDETFYLDVVGKCKVNKYENKSAPAVEIVDIEVTDSFLF</sequence>
<dbReference type="PANTHER" id="PTHR30255">
    <property type="entry name" value="SINGLE-STRANDED-DNA-SPECIFIC EXONUCLEASE RECJ"/>
    <property type="match status" value="1"/>
</dbReference>
<dbReference type="Pfam" id="PF01368">
    <property type="entry name" value="DHH"/>
    <property type="match status" value="1"/>
</dbReference>
<gene>
    <name evidence="2" type="ORF">QL281_22290</name>
</gene>
<protein>
    <submittedName>
        <fullName evidence="2">DHH family phosphoesterase</fullName>
    </submittedName>
</protein>
<dbReference type="RefSeq" id="WP_234939188.1">
    <property type="nucleotide sequence ID" value="NZ_CP061870.1"/>
</dbReference>
<dbReference type="InterPro" id="IPR051673">
    <property type="entry name" value="SSDNA_exonuclease_RecJ"/>
</dbReference>
<dbReference type="PANTHER" id="PTHR30255:SF2">
    <property type="entry name" value="SINGLE-STRANDED-DNA-SPECIFIC EXONUCLEASE RECJ"/>
    <property type="match status" value="1"/>
</dbReference>
<proteinExistence type="predicted"/>
<dbReference type="Gene3D" id="3.10.310.30">
    <property type="match status" value="1"/>
</dbReference>
<evidence type="ECO:0000313" key="3">
    <source>
        <dbReference type="Proteomes" id="UP001229422"/>
    </source>
</evidence>
<dbReference type="GO" id="GO:0004527">
    <property type="term" value="F:exonuclease activity"/>
    <property type="evidence" value="ECO:0007669"/>
    <property type="project" value="UniProtKB-KW"/>
</dbReference>
<accession>A0AAQ3EVR1</accession>
<evidence type="ECO:0000313" key="2">
    <source>
        <dbReference type="EMBL" id="WHM21463.1"/>
    </source>
</evidence>
<dbReference type="Proteomes" id="UP001229422">
    <property type="component" value="Chromosome"/>
</dbReference>
<dbReference type="InterPro" id="IPR038763">
    <property type="entry name" value="DHH_sf"/>
</dbReference>
<organism evidence="2 3">
    <name type="scientific">Bacillus subtilis</name>
    <dbReference type="NCBI Taxonomy" id="1423"/>
    <lineage>
        <taxon>Bacteria</taxon>
        <taxon>Bacillati</taxon>
        <taxon>Bacillota</taxon>
        <taxon>Bacilli</taxon>
        <taxon>Bacillales</taxon>
        <taxon>Bacillaceae</taxon>
        <taxon>Bacillus</taxon>
    </lineage>
</organism>
<dbReference type="SUPFAM" id="SSF64182">
    <property type="entry name" value="DHH phosphoesterases"/>
    <property type="match status" value="1"/>
</dbReference>